<sequence>MKIGDTVNGYRLITRPCNEDAGKSVWAFAERDGTEYFIKRFLEPKRPQAGSGASARSRELRLAECRDFERRHSEVGEALRQRRSDSGSGNLVVPLHFFVAGSTYYKVTEKVVVADADPTSFSAKEKLVLLRTLALSVRVLHGIGIVHGDLKPTNVLIERRPDATAFHPAKLIDFDDSYLTGRPPAPGVVGGDQLFGAPELLRYMREDPGVPAGALTVAGDMFSVGLLAHYYLTRRLPDHDSEFGVPGEAVAAGAALAFDERLPAATRDLLGALTSREPAARPSIDAFLAAMDDARLCELAGSPLPATPAASSRPSGSRLHMPSFEAPPPGRSAAEAVRPPDGAPRRSRLKINLGGGDHP</sequence>
<proteinExistence type="predicted"/>
<protein>
    <submittedName>
        <fullName evidence="7">Serine/threonine protein kinase</fullName>
    </submittedName>
</protein>
<keyword evidence="1" id="KW-0808">Transferase</keyword>
<dbReference type="GO" id="GO:0004674">
    <property type="term" value="F:protein serine/threonine kinase activity"/>
    <property type="evidence" value="ECO:0007669"/>
    <property type="project" value="UniProtKB-KW"/>
</dbReference>
<organism evidence="7 8">
    <name type="scientific">Actinomadura parmotrematis</name>
    <dbReference type="NCBI Taxonomy" id="2864039"/>
    <lineage>
        <taxon>Bacteria</taxon>
        <taxon>Bacillati</taxon>
        <taxon>Actinomycetota</taxon>
        <taxon>Actinomycetes</taxon>
        <taxon>Streptosporangiales</taxon>
        <taxon>Thermomonosporaceae</taxon>
        <taxon>Actinomadura</taxon>
    </lineage>
</organism>
<dbReference type="InterPro" id="IPR045269">
    <property type="entry name" value="Atg1-like"/>
</dbReference>
<evidence type="ECO:0000256" key="5">
    <source>
        <dbReference type="SAM" id="MobiDB-lite"/>
    </source>
</evidence>
<comment type="caution">
    <text evidence="7">The sequence shown here is derived from an EMBL/GenBank/DDBJ whole genome shotgun (WGS) entry which is preliminary data.</text>
</comment>
<evidence type="ECO:0000313" key="7">
    <source>
        <dbReference type="EMBL" id="MBW8485939.1"/>
    </source>
</evidence>
<dbReference type="InterPro" id="IPR000719">
    <property type="entry name" value="Prot_kinase_dom"/>
</dbReference>
<keyword evidence="8" id="KW-1185">Reference proteome</keyword>
<keyword evidence="3 7" id="KW-0418">Kinase</keyword>
<keyword evidence="4" id="KW-0067">ATP-binding</keyword>
<dbReference type="Gene3D" id="1.10.510.10">
    <property type="entry name" value="Transferase(Phosphotransferase) domain 1"/>
    <property type="match status" value="1"/>
</dbReference>
<dbReference type="Proteomes" id="UP000774570">
    <property type="component" value="Unassembled WGS sequence"/>
</dbReference>
<evidence type="ECO:0000256" key="1">
    <source>
        <dbReference type="ARBA" id="ARBA00022679"/>
    </source>
</evidence>
<reference evidence="7 8" key="1">
    <citation type="submission" date="2021-07" db="EMBL/GenBank/DDBJ databases">
        <title>Actinomadura sp. PM05-2 isolated from lichen.</title>
        <authorList>
            <person name="Somphong A."/>
            <person name="Phongsopitanun W."/>
            <person name="Tanasupawat S."/>
            <person name="Peongsungnone V."/>
        </authorList>
    </citation>
    <scope>NUCLEOTIDE SEQUENCE [LARGE SCALE GENOMIC DNA]</scope>
    <source>
        <strain evidence="7 8">PM05-2</strain>
    </source>
</reference>
<dbReference type="RefSeq" id="WP_220169176.1">
    <property type="nucleotide sequence ID" value="NZ_JAIBOA010000019.1"/>
</dbReference>
<feature type="region of interest" description="Disordered" evidence="5">
    <location>
        <begin position="303"/>
        <end position="359"/>
    </location>
</feature>
<keyword evidence="7" id="KW-0723">Serine/threonine-protein kinase</keyword>
<dbReference type="SMART" id="SM00220">
    <property type="entry name" value="S_TKc"/>
    <property type="match status" value="1"/>
</dbReference>
<evidence type="ECO:0000256" key="3">
    <source>
        <dbReference type="ARBA" id="ARBA00022777"/>
    </source>
</evidence>
<gene>
    <name evidence="7" type="ORF">K1Y72_26425</name>
</gene>
<name>A0ABS7FZS0_9ACTN</name>
<dbReference type="PANTHER" id="PTHR24348:SF22">
    <property type="entry name" value="NON-SPECIFIC SERINE_THREONINE PROTEIN KINASE"/>
    <property type="match status" value="1"/>
</dbReference>
<dbReference type="EMBL" id="JAIBOA010000019">
    <property type="protein sequence ID" value="MBW8485939.1"/>
    <property type="molecule type" value="Genomic_DNA"/>
</dbReference>
<evidence type="ECO:0000313" key="8">
    <source>
        <dbReference type="Proteomes" id="UP000774570"/>
    </source>
</evidence>
<dbReference type="PANTHER" id="PTHR24348">
    <property type="entry name" value="SERINE/THREONINE-PROTEIN KINASE UNC-51-RELATED"/>
    <property type="match status" value="1"/>
</dbReference>
<dbReference type="Pfam" id="PF00069">
    <property type="entry name" value="Pkinase"/>
    <property type="match status" value="1"/>
</dbReference>
<evidence type="ECO:0000256" key="4">
    <source>
        <dbReference type="ARBA" id="ARBA00022840"/>
    </source>
</evidence>
<evidence type="ECO:0000256" key="2">
    <source>
        <dbReference type="ARBA" id="ARBA00022741"/>
    </source>
</evidence>
<keyword evidence="2" id="KW-0547">Nucleotide-binding</keyword>
<evidence type="ECO:0000259" key="6">
    <source>
        <dbReference type="PROSITE" id="PS50011"/>
    </source>
</evidence>
<dbReference type="InterPro" id="IPR011009">
    <property type="entry name" value="Kinase-like_dom_sf"/>
</dbReference>
<accession>A0ABS7FZS0</accession>
<feature type="domain" description="Protein kinase" evidence="6">
    <location>
        <begin position="1"/>
        <end position="296"/>
    </location>
</feature>
<dbReference type="SUPFAM" id="SSF56112">
    <property type="entry name" value="Protein kinase-like (PK-like)"/>
    <property type="match status" value="1"/>
</dbReference>
<dbReference type="PROSITE" id="PS50011">
    <property type="entry name" value="PROTEIN_KINASE_DOM"/>
    <property type="match status" value="1"/>
</dbReference>
<dbReference type="InterPro" id="IPR008271">
    <property type="entry name" value="Ser/Thr_kinase_AS"/>
</dbReference>
<dbReference type="PROSITE" id="PS00108">
    <property type="entry name" value="PROTEIN_KINASE_ST"/>
    <property type="match status" value="1"/>
</dbReference>